<feature type="domain" description="Pyrroline-5-carboxylate reductase catalytic N-terminal" evidence="2">
    <location>
        <begin position="3"/>
        <end position="92"/>
    </location>
</feature>
<sequence>MNIAVIGTGNVGGALAQGFIKAGHTVWVGANFPLSEKSINLATKIGEDRFTTVSSAVAQCNVVVLAIPAMKAIEVTHELGDTSGKVIIDAMNTVRGMGPAGFSHTTEAILANTATNDVVKCFNTTGFENLLDPIYKGEGIDMFVAGTSVKAKAIATQLAKEIGFGECYDLGGNDKFGLLEQLALNWITLAIFQGYGRGIAFKVVKR</sequence>
<evidence type="ECO:0000259" key="2">
    <source>
        <dbReference type="Pfam" id="PF03807"/>
    </source>
</evidence>
<gene>
    <name evidence="3" type="ORF">HMF3257_01900</name>
</gene>
<dbReference type="AlphaFoldDB" id="A0A327NEE6"/>
<dbReference type="InterPro" id="IPR036291">
    <property type="entry name" value="NAD(P)-bd_dom_sf"/>
</dbReference>
<dbReference type="GO" id="GO:0016491">
    <property type="term" value="F:oxidoreductase activity"/>
    <property type="evidence" value="ECO:0007669"/>
    <property type="project" value="UniProtKB-KW"/>
</dbReference>
<organism evidence="3 4">
    <name type="scientific">Spirosoma telluris</name>
    <dbReference type="NCBI Taxonomy" id="2183553"/>
    <lineage>
        <taxon>Bacteria</taxon>
        <taxon>Pseudomonadati</taxon>
        <taxon>Bacteroidota</taxon>
        <taxon>Cytophagia</taxon>
        <taxon>Cytophagales</taxon>
        <taxon>Cytophagaceae</taxon>
        <taxon>Spirosoma</taxon>
    </lineage>
</organism>
<dbReference type="Gene3D" id="3.40.50.720">
    <property type="entry name" value="NAD(P)-binding Rossmann-like Domain"/>
    <property type="match status" value="1"/>
</dbReference>
<name>A0A327NEE6_9BACT</name>
<keyword evidence="1" id="KW-0560">Oxidoreductase</keyword>
<evidence type="ECO:0000313" key="3">
    <source>
        <dbReference type="EMBL" id="RAI73487.1"/>
    </source>
</evidence>
<dbReference type="PANTHER" id="PTHR14239">
    <property type="entry name" value="DUDULIN-RELATED"/>
    <property type="match status" value="1"/>
</dbReference>
<dbReference type="InterPro" id="IPR051267">
    <property type="entry name" value="STEAP_metalloreductase"/>
</dbReference>
<dbReference type="Proteomes" id="UP000249016">
    <property type="component" value="Unassembled WGS sequence"/>
</dbReference>
<keyword evidence="4" id="KW-1185">Reference proteome</keyword>
<reference evidence="3 4" key="1">
    <citation type="submission" date="2018-06" db="EMBL/GenBank/DDBJ databases">
        <title>Spirosoma sp. HMF3257 Genome sequencing and assembly.</title>
        <authorList>
            <person name="Kang H."/>
            <person name="Cha I."/>
            <person name="Kim H."/>
            <person name="Kang J."/>
            <person name="Joh K."/>
        </authorList>
    </citation>
    <scope>NUCLEOTIDE SEQUENCE [LARGE SCALE GENOMIC DNA]</scope>
    <source>
        <strain evidence="3 4">HMF3257</strain>
    </source>
</reference>
<evidence type="ECO:0000313" key="4">
    <source>
        <dbReference type="Proteomes" id="UP000249016"/>
    </source>
</evidence>
<dbReference type="Pfam" id="PF03807">
    <property type="entry name" value="F420_oxidored"/>
    <property type="match status" value="1"/>
</dbReference>
<dbReference type="InterPro" id="IPR028939">
    <property type="entry name" value="P5C_Rdtase_cat_N"/>
</dbReference>
<comment type="caution">
    <text evidence="3">The sequence shown here is derived from an EMBL/GenBank/DDBJ whole genome shotgun (WGS) entry which is preliminary data.</text>
</comment>
<evidence type="ECO:0000256" key="1">
    <source>
        <dbReference type="ARBA" id="ARBA00023002"/>
    </source>
</evidence>
<dbReference type="SUPFAM" id="SSF51735">
    <property type="entry name" value="NAD(P)-binding Rossmann-fold domains"/>
    <property type="match status" value="1"/>
</dbReference>
<proteinExistence type="predicted"/>
<dbReference type="RefSeq" id="WP_111340366.1">
    <property type="nucleotide sequence ID" value="NZ_QLII01000001.1"/>
</dbReference>
<accession>A0A327NEE6</accession>
<dbReference type="OrthoDB" id="663900at2"/>
<dbReference type="EMBL" id="QLII01000001">
    <property type="protein sequence ID" value="RAI73487.1"/>
    <property type="molecule type" value="Genomic_DNA"/>
</dbReference>
<protein>
    <submittedName>
        <fullName evidence="3">NADPH-dependent F420 reductase</fullName>
    </submittedName>
</protein>